<evidence type="ECO:0000313" key="11">
    <source>
        <dbReference type="Proteomes" id="UP001560573"/>
    </source>
</evidence>
<accession>A0ABV3ZFD8</accession>
<evidence type="ECO:0000256" key="6">
    <source>
        <dbReference type="PROSITE-ProRule" id="PRU00169"/>
    </source>
</evidence>
<dbReference type="Pfam" id="PF00486">
    <property type="entry name" value="Trans_reg_C"/>
    <property type="match status" value="1"/>
</dbReference>
<feature type="domain" description="Response regulatory" evidence="8">
    <location>
        <begin position="2"/>
        <end position="116"/>
    </location>
</feature>
<evidence type="ECO:0000256" key="5">
    <source>
        <dbReference type="ARBA" id="ARBA00023163"/>
    </source>
</evidence>
<keyword evidence="1 6" id="KW-0597">Phosphoprotein</keyword>
<protein>
    <submittedName>
        <fullName evidence="10">Response regulator transcription factor</fullName>
    </submittedName>
</protein>
<dbReference type="InterPro" id="IPR039420">
    <property type="entry name" value="WalR-like"/>
</dbReference>
<keyword evidence="2" id="KW-0902">Two-component regulatory system</keyword>
<reference evidence="10 11" key="1">
    <citation type="submission" date="2023-07" db="EMBL/GenBank/DDBJ databases">
        <authorList>
            <person name="Lian W.-H."/>
        </authorList>
    </citation>
    <scope>NUCLEOTIDE SEQUENCE [LARGE SCALE GENOMIC DNA]</scope>
    <source>
        <strain evidence="10 11">SYSU DXS3180</strain>
    </source>
</reference>
<gene>
    <name evidence="10" type="ORF">QTN47_13655</name>
</gene>
<dbReference type="PANTHER" id="PTHR48111">
    <property type="entry name" value="REGULATOR OF RPOS"/>
    <property type="match status" value="1"/>
</dbReference>
<dbReference type="InterPro" id="IPR001789">
    <property type="entry name" value="Sig_transdc_resp-reg_receiver"/>
</dbReference>
<evidence type="ECO:0000313" key="10">
    <source>
        <dbReference type="EMBL" id="MEX6688553.1"/>
    </source>
</evidence>
<evidence type="ECO:0000259" key="8">
    <source>
        <dbReference type="PROSITE" id="PS50110"/>
    </source>
</evidence>
<dbReference type="CDD" id="cd19935">
    <property type="entry name" value="REC_OmpR_CusR-like"/>
    <property type="match status" value="1"/>
</dbReference>
<proteinExistence type="predicted"/>
<dbReference type="CDD" id="cd00383">
    <property type="entry name" value="trans_reg_C"/>
    <property type="match status" value="1"/>
</dbReference>
<dbReference type="PROSITE" id="PS51755">
    <property type="entry name" value="OMPR_PHOB"/>
    <property type="match status" value="1"/>
</dbReference>
<dbReference type="PANTHER" id="PTHR48111:SF22">
    <property type="entry name" value="REGULATOR OF RPOS"/>
    <property type="match status" value="1"/>
</dbReference>
<dbReference type="Gene3D" id="6.10.250.690">
    <property type="match status" value="1"/>
</dbReference>
<dbReference type="RefSeq" id="WP_369329962.1">
    <property type="nucleotide sequence ID" value="NZ_JAULBC010000004.1"/>
</dbReference>
<feature type="domain" description="OmpR/PhoB-type" evidence="9">
    <location>
        <begin position="126"/>
        <end position="224"/>
    </location>
</feature>
<evidence type="ECO:0000256" key="2">
    <source>
        <dbReference type="ARBA" id="ARBA00023012"/>
    </source>
</evidence>
<evidence type="ECO:0000256" key="1">
    <source>
        <dbReference type="ARBA" id="ARBA00022553"/>
    </source>
</evidence>
<evidence type="ECO:0000259" key="9">
    <source>
        <dbReference type="PROSITE" id="PS51755"/>
    </source>
</evidence>
<keyword evidence="3" id="KW-0805">Transcription regulation</keyword>
<feature type="modified residue" description="4-aspartylphosphate" evidence="6">
    <location>
        <position position="51"/>
    </location>
</feature>
<dbReference type="EMBL" id="JAULBC010000004">
    <property type="protein sequence ID" value="MEX6688553.1"/>
    <property type="molecule type" value="Genomic_DNA"/>
</dbReference>
<organism evidence="10 11">
    <name type="scientific">Danxiaibacter flavus</name>
    <dbReference type="NCBI Taxonomy" id="3049108"/>
    <lineage>
        <taxon>Bacteria</taxon>
        <taxon>Pseudomonadati</taxon>
        <taxon>Bacteroidota</taxon>
        <taxon>Chitinophagia</taxon>
        <taxon>Chitinophagales</taxon>
        <taxon>Chitinophagaceae</taxon>
        <taxon>Danxiaibacter</taxon>
    </lineage>
</organism>
<dbReference type="SUPFAM" id="SSF52172">
    <property type="entry name" value="CheY-like"/>
    <property type="match status" value="1"/>
</dbReference>
<dbReference type="PROSITE" id="PS50110">
    <property type="entry name" value="RESPONSE_REGULATORY"/>
    <property type="match status" value="1"/>
</dbReference>
<dbReference type="InterPro" id="IPR036388">
    <property type="entry name" value="WH-like_DNA-bd_sf"/>
</dbReference>
<evidence type="ECO:0000256" key="7">
    <source>
        <dbReference type="PROSITE-ProRule" id="PRU01091"/>
    </source>
</evidence>
<keyword evidence="5" id="KW-0804">Transcription</keyword>
<comment type="caution">
    <text evidence="10">The sequence shown here is derived from an EMBL/GenBank/DDBJ whole genome shotgun (WGS) entry which is preliminary data.</text>
</comment>
<evidence type="ECO:0000256" key="4">
    <source>
        <dbReference type="ARBA" id="ARBA00023125"/>
    </source>
</evidence>
<keyword evidence="4 7" id="KW-0238">DNA-binding</keyword>
<dbReference type="InterPro" id="IPR001867">
    <property type="entry name" value="OmpR/PhoB-type_DNA-bd"/>
</dbReference>
<evidence type="ECO:0000256" key="3">
    <source>
        <dbReference type="ARBA" id="ARBA00023015"/>
    </source>
</evidence>
<dbReference type="SMART" id="SM00862">
    <property type="entry name" value="Trans_reg_C"/>
    <property type="match status" value="1"/>
</dbReference>
<dbReference type="Gene3D" id="3.40.50.2300">
    <property type="match status" value="1"/>
</dbReference>
<feature type="DNA-binding region" description="OmpR/PhoB-type" evidence="7">
    <location>
        <begin position="126"/>
        <end position="224"/>
    </location>
</feature>
<keyword evidence="11" id="KW-1185">Reference proteome</keyword>
<dbReference type="InterPro" id="IPR011006">
    <property type="entry name" value="CheY-like_superfamily"/>
</dbReference>
<dbReference type="SMART" id="SM00448">
    <property type="entry name" value="REC"/>
    <property type="match status" value="1"/>
</dbReference>
<dbReference type="Pfam" id="PF00072">
    <property type="entry name" value="Response_reg"/>
    <property type="match status" value="1"/>
</dbReference>
<name>A0ABV3ZFD8_9BACT</name>
<dbReference type="Proteomes" id="UP001560573">
    <property type="component" value="Unassembled WGS sequence"/>
</dbReference>
<sequence length="225" mass="25308">MKILVVEDEAHVASMMHKGLTERGYNVTVASDGNIALKMASENEFSLYILDIMLPGINGLELCKQLRKNKVNGPILMLTALGTTENIVAGLDSGADDYLVKPFRFAELEARLRSLLRRTRHTEDVSEKLIIDDLELDVDAKSVKRGEAAISLTATEFRLLECLMRAKNKVLTRLELLEKVWGVEFNMATNVVDVYVNYLRKKVDKDFDNKLIHTVVGMGYMIKSS</sequence>
<dbReference type="Gene3D" id="1.10.10.10">
    <property type="entry name" value="Winged helix-like DNA-binding domain superfamily/Winged helix DNA-binding domain"/>
    <property type="match status" value="1"/>
</dbReference>